<dbReference type="OrthoDB" id="196393at2759"/>
<dbReference type="InterPro" id="IPR026755">
    <property type="entry name" value="Fam221a/b"/>
</dbReference>
<keyword evidence="4" id="KW-1185">Reference proteome</keyword>
<feature type="compositionally biased region" description="Gly residues" evidence="2">
    <location>
        <begin position="17"/>
        <end position="27"/>
    </location>
</feature>
<name>A0A1X0P6R6_9TRYP</name>
<organism evidence="3 4">
    <name type="scientific">Trypanosoma theileri</name>
    <dbReference type="NCBI Taxonomy" id="67003"/>
    <lineage>
        <taxon>Eukaryota</taxon>
        <taxon>Discoba</taxon>
        <taxon>Euglenozoa</taxon>
        <taxon>Kinetoplastea</taxon>
        <taxon>Metakinetoplastina</taxon>
        <taxon>Trypanosomatida</taxon>
        <taxon>Trypanosomatidae</taxon>
        <taxon>Trypanosoma</taxon>
    </lineage>
</organism>
<reference evidence="3 4" key="1">
    <citation type="submission" date="2017-03" db="EMBL/GenBank/DDBJ databases">
        <title>An alternative strategy for trypanosome survival in the mammalian bloodstream revealed through genome and transcriptome analysis of the ubiquitous bovine parasite Trypanosoma (Megatrypanum) theileri.</title>
        <authorList>
            <person name="Kelly S."/>
            <person name="Ivens A."/>
            <person name="Mott A."/>
            <person name="O'Neill E."/>
            <person name="Emms D."/>
            <person name="Macleod O."/>
            <person name="Voorheis P."/>
            <person name="Matthews J."/>
            <person name="Matthews K."/>
            <person name="Carrington M."/>
        </authorList>
    </citation>
    <scope>NUCLEOTIDE SEQUENCE [LARGE SCALE GENOMIC DNA]</scope>
    <source>
        <strain evidence="3">Edinburgh</strain>
    </source>
</reference>
<comment type="caution">
    <text evidence="3">The sequence shown here is derived from an EMBL/GenBank/DDBJ whole genome shotgun (WGS) entry which is preliminary data.</text>
</comment>
<evidence type="ECO:0000313" key="4">
    <source>
        <dbReference type="Proteomes" id="UP000192257"/>
    </source>
</evidence>
<dbReference type="VEuPathDB" id="TriTrypDB:TM35_000033750"/>
<sequence length="382" mass="41220">MKRSSVPDRDSTVTAAAGGGGSGGGGNALVPRGKQGIRPISRSSRELAVGQQVNPQYGALIDSNEVHSEIRDLSTRVKGVIEKNFQKNATSEEQVLQGIRRFGPSAQSKKILNKENEAAMLAFKTGVYAVWRCERPKLSGSNTDFCTRIGYQHRCFCGHTLEQHAAPKPARGRVPAPRCQSCNCAGFEYVPNEPEEIGEGWLTRRRNWNPSEWSPKCRCGHGSKKHDPKTHSCSECSCCGYTSHFLCVVCDCDGEAHATVFELERERLEKGRPVREAYFPLGGLEWSVRELVLDDPSGGGVLTAPPAIPAITADGKPTATRVGNHSNSAGNRNDIVVAGSVLPGMGAGIDCLAPIPQYCTACATIFRSPESKFCSKCGKSRV</sequence>
<evidence type="ECO:0000313" key="3">
    <source>
        <dbReference type="EMBL" id="ORC92622.1"/>
    </source>
</evidence>
<dbReference type="Proteomes" id="UP000192257">
    <property type="component" value="Unassembled WGS sequence"/>
</dbReference>
<proteinExistence type="inferred from homology"/>
<evidence type="ECO:0000256" key="1">
    <source>
        <dbReference type="ARBA" id="ARBA00011026"/>
    </source>
</evidence>
<feature type="region of interest" description="Disordered" evidence="2">
    <location>
        <begin position="1"/>
        <end position="35"/>
    </location>
</feature>
<gene>
    <name evidence="3" type="ORF">TM35_000033750</name>
</gene>
<dbReference type="RefSeq" id="XP_028886688.1">
    <property type="nucleotide sequence ID" value="XM_029022142.1"/>
</dbReference>
<comment type="similarity">
    <text evidence="1">Belongs to the FAM221 family.</text>
</comment>
<dbReference type="Pfam" id="PF14753">
    <property type="entry name" value="FAM221"/>
    <property type="match status" value="1"/>
</dbReference>
<accession>A0A1X0P6R6</accession>
<dbReference type="GeneID" id="39981922"/>
<feature type="compositionally biased region" description="Basic and acidic residues" evidence="2">
    <location>
        <begin position="1"/>
        <end position="11"/>
    </location>
</feature>
<protein>
    <submittedName>
        <fullName evidence="3">Uncharacterized protein</fullName>
    </submittedName>
</protein>
<dbReference type="AlphaFoldDB" id="A0A1X0P6R6"/>
<dbReference type="PANTHER" id="PTHR31214">
    <property type="entry name" value="PROTEIN FAM221A-RELATED"/>
    <property type="match status" value="1"/>
</dbReference>
<dbReference type="PANTHER" id="PTHR31214:SF3">
    <property type="entry name" value="PROTEIN FAM221B"/>
    <property type="match status" value="1"/>
</dbReference>
<dbReference type="EMBL" id="NBCO01000003">
    <property type="protein sequence ID" value="ORC92622.1"/>
    <property type="molecule type" value="Genomic_DNA"/>
</dbReference>
<evidence type="ECO:0000256" key="2">
    <source>
        <dbReference type="SAM" id="MobiDB-lite"/>
    </source>
</evidence>